<comment type="caution">
    <text evidence="2">The sequence shown here is derived from an EMBL/GenBank/DDBJ whole genome shotgun (WGS) entry which is preliminary data.</text>
</comment>
<dbReference type="AlphaFoldDB" id="A0A0F9C262"/>
<protein>
    <submittedName>
        <fullName evidence="2">Uncharacterized protein</fullName>
    </submittedName>
</protein>
<organism evidence="2">
    <name type="scientific">marine sediment metagenome</name>
    <dbReference type="NCBI Taxonomy" id="412755"/>
    <lineage>
        <taxon>unclassified sequences</taxon>
        <taxon>metagenomes</taxon>
        <taxon>ecological metagenomes</taxon>
    </lineage>
</organism>
<keyword evidence="1" id="KW-0472">Membrane</keyword>
<keyword evidence="1" id="KW-1133">Transmembrane helix</keyword>
<reference evidence="2" key="1">
    <citation type="journal article" date="2015" name="Nature">
        <title>Complex archaea that bridge the gap between prokaryotes and eukaryotes.</title>
        <authorList>
            <person name="Spang A."/>
            <person name="Saw J.H."/>
            <person name="Jorgensen S.L."/>
            <person name="Zaremba-Niedzwiedzka K."/>
            <person name="Martijn J."/>
            <person name="Lind A.E."/>
            <person name="van Eijk R."/>
            <person name="Schleper C."/>
            <person name="Guy L."/>
            <person name="Ettema T.J."/>
        </authorList>
    </citation>
    <scope>NUCLEOTIDE SEQUENCE</scope>
</reference>
<evidence type="ECO:0000313" key="2">
    <source>
        <dbReference type="EMBL" id="KKL28219.1"/>
    </source>
</evidence>
<sequence>AGDEGMMPDREKYLIRLGLVAGVILGLILGLDLMGLIWLLS</sequence>
<name>A0A0F9C262_9ZZZZ</name>
<dbReference type="EMBL" id="LAZR01035176">
    <property type="protein sequence ID" value="KKL28219.1"/>
    <property type="molecule type" value="Genomic_DNA"/>
</dbReference>
<feature type="transmembrane region" description="Helical" evidence="1">
    <location>
        <begin position="13"/>
        <end position="40"/>
    </location>
</feature>
<feature type="non-terminal residue" evidence="2">
    <location>
        <position position="1"/>
    </location>
</feature>
<accession>A0A0F9C262</accession>
<proteinExistence type="predicted"/>
<keyword evidence="1" id="KW-0812">Transmembrane</keyword>
<evidence type="ECO:0000256" key="1">
    <source>
        <dbReference type="SAM" id="Phobius"/>
    </source>
</evidence>
<gene>
    <name evidence="2" type="ORF">LCGC14_2377360</name>
</gene>